<feature type="binding site" evidence="12">
    <location>
        <position position="13"/>
    </location>
    <ligand>
        <name>Zn(2+)</name>
        <dbReference type="ChEBI" id="CHEBI:29105"/>
    </ligand>
</feature>
<evidence type="ECO:0000259" key="13">
    <source>
        <dbReference type="PROSITE" id="PS50157"/>
    </source>
</evidence>
<dbReference type="PROSITE" id="PS51915">
    <property type="entry name" value="ZAD"/>
    <property type="match status" value="1"/>
</dbReference>
<feature type="domain" description="C2H2-type" evidence="13">
    <location>
        <begin position="217"/>
        <end position="244"/>
    </location>
</feature>
<feature type="binding site" evidence="12">
    <location>
        <position position="62"/>
    </location>
    <ligand>
        <name>Zn(2+)</name>
        <dbReference type="ChEBI" id="CHEBI:29105"/>
    </ligand>
</feature>
<evidence type="ECO:0000313" key="15">
    <source>
        <dbReference type="EMBL" id="JAV68552.1"/>
    </source>
</evidence>
<feature type="domain" description="C2H2-type" evidence="13">
    <location>
        <begin position="330"/>
        <end position="357"/>
    </location>
</feature>
<evidence type="ECO:0000256" key="5">
    <source>
        <dbReference type="ARBA" id="ARBA00022771"/>
    </source>
</evidence>
<dbReference type="PROSITE" id="PS00028">
    <property type="entry name" value="ZINC_FINGER_C2H2_1"/>
    <property type="match status" value="10"/>
</dbReference>
<dbReference type="InParanoid" id="A0A1Y1L4E3"/>
<evidence type="ECO:0000256" key="12">
    <source>
        <dbReference type="PROSITE-ProRule" id="PRU01263"/>
    </source>
</evidence>
<evidence type="ECO:0000256" key="9">
    <source>
        <dbReference type="ARBA" id="ARBA00023163"/>
    </source>
</evidence>
<sequence>MEAEKFKNTCRTCMSEKEDLLSIFEIQIWNGDSIQMVDFIYNLTAIEISQSDGLPQHLCIDCVDMMCKIYYFIELCKDSNANFRLVQTAAKEDQCESSITTDRTNNEMLTLQPKLKQHTSTQKENQQHQCMECLKSFTKQSHLTLHKRTHTNLEDKLHVCDVCGQRFNYSYLLKRHSFKHSDKKPFPCEKCDKGCLTAESLRRHMVTHEENYMKKVHICSVCGKEFPYPSILAEHMKHHTGEKPFLCSICGKGFRQKSNLEQHHLCSHCGYKPYKCEVCEKRYTSKGVLKVHMRCHTDERPYICDICGFAFRQSNDMKRHRLIHSGRKTALCTVCGKQMSTTGQLTVHLRSHTGEKPFNCEVCEKGFTTRMMLVKHTRIHTGERPYVCKICGQSFNQSSTLKSHGIVHKRVDNKI</sequence>
<keyword evidence="7" id="KW-0805">Transcription regulation</keyword>
<keyword evidence="6 12" id="KW-0862">Zinc</keyword>
<dbReference type="FunFam" id="3.30.160.60:FF:002343">
    <property type="entry name" value="Zinc finger protein 33A"/>
    <property type="match status" value="1"/>
</dbReference>
<keyword evidence="4" id="KW-0677">Repeat</keyword>
<proteinExistence type="inferred from homology"/>
<keyword evidence="17" id="KW-1185">Reference proteome</keyword>
<dbReference type="InterPro" id="IPR036236">
    <property type="entry name" value="Znf_C2H2_sf"/>
</dbReference>
<dbReference type="InterPro" id="IPR012934">
    <property type="entry name" value="Znf_AD"/>
</dbReference>
<accession>A0A1Y1L4E3</accession>
<comment type="similarity">
    <text evidence="2">Belongs to the krueppel C2H2-type zinc-finger protein family.</text>
</comment>
<dbReference type="FunFam" id="3.30.160.60:FF:000557">
    <property type="entry name" value="zinc finger and SCAN domain-containing protein 29"/>
    <property type="match status" value="1"/>
</dbReference>
<feature type="domain" description="C2H2-type" evidence="13">
    <location>
        <begin position="186"/>
        <end position="213"/>
    </location>
</feature>
<feature type="domain" description="ZAD" evidence="14">
    <location>
        <begin position="8"/>
        <end position="86"/>
    </location>
</feature>
<dbReference type="PROSITE" id="PS50157">
    <property type="entry name" value="ZINC_FINGER_C2H2_2"/>
    <property type="match status" value="10"/>
</dbReference>
<dbReference type="GO" id="GO:0001227">
    <property type="term" value="F:DNA-binding transcription repressor activity, RNA polymerase II-specific"/>
    <property type="evidence" value="ECO:0007669"/>
    <property type="project" value="TreeGrafter"/>
</dbReference>
<dbReference type="Proteomes" id="UP000327044">
    <property type="component" value="Unassembled WGS sequence"/>
</dbReference>
<reference evidence="16 17" key="2">
    <citation type="journal article" date="2018" name="Elife">
        <title>Firefly genomes illuminate parallel origins of bioluminescence in beetles.</title>
        <authorList>
            <person name="Fallon T.R."/>
            <person name="Lower S.E."/>
            <person name="Chang C.H."/>
            <person name="Bessho-Uehara M."/>
            <person name="Martin G.J."/>
            <person name="Bewick A.J."/>
            <person name="Behringer M."/>
            <person name="Debat H.J."/>
            <person name="Wong I."/>
            <person name="Day J.C."/>
            <person name="Suvorov A."/>
            <person name="Silva C.J."/>
            <person name="Stanger-Hall K.F."/>
            <person name="Hall D.W."/>
            <person name="Schmitz R.J."/>
            <person name="Nelson D.R."/>
            <person name="Lewis S.M."/>
            <person name="Shigenobu S."/>
            <person name="Bybee S.M."/>
            <person name="Larracuente A.M."/>
            <person name="Oba Y."/>
            <person name="Weng J.K."/>
        </authorList>
    </citation>
    <scope>NUCLEOTIDE SEQUENCE [LARGE SCALE GENOMIC DNA]</scope>
    <source>
        <strain evidence="16">1611_PpyrPB1</strain>
        <tissue evidence="16">Whole body</tissue>
    </source>
</reference>
<dbReference type="Pfam" id="PF13912">
    <property type="entry name" value="zf-C2H2_6"/>
    <property type="match status" value="1"/>
</dbReference>
<dbReference type="OrthoDB" id="9439903at2759"/>
<dbReference type="AlphaFoldDB" id="A0A1Y1L4E3"/>
<dbReference type="Gene3D" id="3.40.1800.20">
    <property type="match status" value="1"/>
</dbReference>
<protein>
    <recommendedName>
        <fullName evidence="18">Protein krueppel</fullName>
    </recommendedName>
</protein>
<dbReference type="PANTHER" id="PTHR24399">
    <property type="entry name" value="ZINC FINGER AND BTB DOMAIN-CONTAINING"/>
    <property type="match status" value="1"/>
</dbReference>
<dbReference type="GO" id="GO:0000978">
    <property type="term" value="F:RNA polymerase II cis-regulatory region sequence-specific DNA binding"/>
    <property type="evidence" value="ECO:0007669"/>
    <property type="project" value="TreeGrafter"/>
</dbReference>
<dbReference type="Pfam" id="PF00096">
    <property type="entry name" value="zf-C2H2"/>
    <property type="match status" value="8"/>
</dbReference>
<dbReference type="FunFam" id="3.30.160.60:FF:000264">
    <property type="entry name" value="Zinc finger protein 236"/>
    <property type="match status" value="1"/>
</dbReference>
<dbReference type="SUPFAM" id="SSF57716">
    <property type="entry name" value="Glucocorticoid receptor-like (DNA-binding domain)"/>
    <property type="match status" value="1"/>
</dbReference>
<dbReference type="FunFam" id="3.30.160.60:FF:001174">
    <property type="entry name" value="zinc finger protein 527 isoform X1"/>
    <property type="match status" value="1"/>
</dbReference>
<dbReference type="Gene3D" id="3.30.160.60">
    <property type="entry name" value="Classic Zinc Finger"/>
    <property type="match status" value="10"/>
</dbReference>
<evidence type="ECO:0000256" key="1">
    <source>
        <dbReference type="ARBA" id="ARBA00004123"/>
    </source>
</evidence>
<dbReference type="FunFam" id="3.30.160.60:FF:000446">
    <property type="entry name" value="Zinc finger protein"/>
    <property type="match status" value="2"/>
</dbReference>
<dbReference type="SMART" id="SM00746">
    <property type="entry name" value="TRASH"/>
    <property type="match status" value="2"/>
</dbReference>
<keyword evidence="8" id="KW-0238">DNA-binding</keyword>
<dbReference type="GO" id="GO:0005654">
    <property type="term" value="C:nucleoplasm"/>
    <property type="evidence" value="ECO:0007669"/>
    <property type="project" value="TreeGrafter"/>
</dbReference>
<dbReference type="PANTHER" id="PTHR24399:SF70">
    <property type="entry name" value="C2H2-TYPE DOMAIN-CONTAINING PROTEIN"/>
    <property type="match status" value="1"/>
</dbReference>
<reference evidence="15" key="1">
    <citation type="journal article" date="2016" name="Sci. Rep.">
        <title>Molecular characterization of firefly nuptial gifts: a multi-omics approach sheds light on postcopulatory sexual selection.</title>
        <authorList>
            <person name="Al-Wathiqui N."/>
            <person name="Fallon T.R."/>
            <person name="South A."/>
            <person name="Weng J.K."/>
            <person name="Lewis S.M."/>
        </authorList>
    </citation>
    <scope>NUCLEOTIDE SEQUENCE</scope>
</reference>
<evidence type="ECO:0000256" key="3">
    <source>
        <dbReference type="ARBA" id="ARBA00022723"/>
    </source>
</evidence>
<feature type="binding site" evidence="12">
    <location>
        <position position="59"/>
    </location>
    <ligand>
        <name>Zn(2+)</name>
        <dbReference type="ChEBI" id="CHEBI:29105"/>
    </ligand>
</feature>
<dbReference type="Pfam" id="PF07776">
    <property type="entry name" value="zf-AD"/>
    <property type="match status" value="1"/>
</dbReference>
<organism evidence="15">
    <name type="scientific">Photinus pyralis</name>
    <name type="common">Common eastern firefly</name>
    <name type="synonym">Lampyris pyralis</name>
    <dbReference type="NCBI Taxonomy" id="7054"/>
    <lineage>
        <taxon>Eukaryota</taxon>
        <taxon>Metazoa</taxon>
        <taxon>Ecdysozoa</taxon>
        <taxon>Arthropoda</taxon>
        <taxon>Hexapoda</taxon>
        <taxon>Insecta</taxon>
        <taxon>Pterygota</taxon>
        <taxon>Neoptera</taxon>
        <taxon>Endopterygota</taxon>
        <taxon>Coleoptera</taxon>
        <taxon>Polyphaga</taxon>
        <taxon>Elateriformia</taxon>
        <taxon>Elateroidea</taxon>
        <taxon>Lampyridae</taxon>
        <taxon>Lampyrinae</taxon>
        <taxon>Photinus</taxon>
    </lineage>
</organism>
<feature type="binding site" evidence="12">
    <location>
        <position position="10"/>
    </location>
    <ligand>
        <name>Zn(2+)</name>
        <dbReference type="ChEBI" id="CHEBI:29105"/>
    </ligand>
</feature>
<dbReference type="GO" id="GO:0008270">
    <property type="term" value="F:zinc ion binding"/>
    <property type="evidence" value="ECO:0007669"/>
    <property type="project" value="UniProtKB-UniRule"/>
</dbReference>
<feature type="domain" description="C2H2-type" evidence="13">
    <location>
        <begin position="245"/>
        <end position="273"/>
    </location>
</feature>
<dbReference type="InterPro" id="IPR013087">
    <property type="entry name" value="Znf_C2H2_type"/>
</dbReference>
<dbReference type="SMART" id="SM00355">
    <property type="entry name" value="ZnF_C2H2"/>
    <property type="match status" value="10"/>
</dbReference>
<evidence type="ECO:0000256" key="6">
    <source>
        <dbReference type="ARBA" id="ARBA00022833"/>
    </source>
</evidence>
<keyword evidence="3 12" id="KW-0479">Metal-binding</keyword>
<dbReference type="InterPro" id="IPR011017">
    <property type="entry name" value="TRASH_dom"/>
</dbReference>
<evidence type="ECO:0000259" key="14">
    <source>
        <dbReference type="PROSITE" id="PS51915"/>
    </source>
</evidence>
<evidence type="ECO:0000256" key="7">
    <source>
        <dbReference type="ARBA" id="ARBA00023015"/>
    </source>
</evidence>
<dbReference type="SUPFAM" id="SSF57667">
    <property type="entry name" value="beta-beta-alpha zinc fingers"/>
    <property type="match status" value="5"/>
</dbReference>
<evidence type="ECO:0008006" key="18">
    <source>
        <dbReference type="Google" id="ProtNLM"/>
    </source>
</evidence>
<dbReference type="FunFam" id="3.30.160.60:FF:001949">
    <property type="entry name" value="zinc finger protein 62 homolog isoform X2"/>
    <property type="match status" value="1"/>
</dbReference>
<dbReference type="EMBL" id="GEZM01065112">
    <property type="protein sequence ID" value="JAV68552.1"/>
    <property type="molecule type" value="Transcribed_RNA"/>
</dbReference>
<feature type="domain" description="C2H2-type" evidence="13">
    <location>
        <begin position="274"/>
        <end position="301"/>
    </location>
</feature>
<evidence type="ECO:0000256" key="11">
    <source>
        <dbReference type="PROSITE-ProRule" id="PRU00042"/>
    </source>
</evidence>
<evidence type="ECO:0000256" key="8">
    <source>
        <dbReference type="ARBA" id="ARBA00023125"/>
    </source>
</evidence>
<evidence type="ECO:0000313" key="17">
    <source>
        <dbReference type="Proteomes" id="UP000327044"/>
    </source>
</evidence>
<keyword evidence="10" id="KW-0539">Nucleus</keyword>
<feature type="domain" description="C2H2-type" evidence="13">
    <location>
        <begin position="128"/>
        <end position="155"/>
    </location>
</feature>
<feature type="domain" description="C2H2-type" evidence="13">
    <location>
        <begin position="386"/>
        <end position="408"/>
    </location>
</feature>
<dbReference type="EMBL" id="VVIM01000006">
    <property type="protein sequence ID" value="KAB0797596.1"/>
    <property type="molecule type" value="Genomic_DNA"/>
</dbReference>
<feature type="domain" description="C2H2-type" evidence="13">
    <location>
        <begin position="158"/>
        <end position="185"/>
    </location>
</feature>
<gene>
    <name evidence="16" type="ORF">PPYR_08589</name>
</gene>
<keyword evidence="5 11" id="KW-0863">Zinc-finger</keyword>
<comment type="subcellular location">
    <subcellularLocation>
        <location evidence="1">Nucleus</location>
    </subcellularLocation>
</comment>
<dbReference type="SMART" id="SM00868">
    <property type="entry name" value="zf-AD"/>
    <property type="match status" value="1"/>
</dbReference>
<evidence type="ECO:0000256" key="4">
    <source>
        <dbReference type="ARBA" id="ARBA00022737"/>
    </source>
</evidence>
<keyword evidence="9" id="KW-0804">Transcription</keyword>
<evidence type="ECO:0000256" key="10">
    <source>
        <dbReference type="ARBA" id="ARBA00023242"/>
    </source>
</evidence>
<name>A0A1Y1L4E3_PHOPY</name>
<evidence type="ECO:0000256" key="2">
    <source>
        <dbReference type="ARBA" id="ARBA00006991"/>
    </source>
</evidence>
<feature type="domain" description="C2H2-type" evidence="13">
    <location>
        <begin position="358"/>
        <end position="385"/>
    </location>
</feature>
<feature type="domain" description="C2H2-type" evidence="13">
    <location>
        <begin position="302"/>
        <end position="329"/>
    </location>
</feature>
<evidence type="ECO:0000313" key="16">
    <source>
        <dbReference type="EMBL" id="KAB0797596.1"/>
    </source>
</evidence>
<reference evidence="16" key="3">
    <citation type="submission" date="2019-08" db="EMBL/GenBank/DDBJ databases">
        <authorList>
            <consortium name="Photinus pyralis genome working group"/>
            <person name="Fallon T.R."/>
            <person name="Sander Lower S.E."/>
            <person name="Weng J.-K."/>
        </authorList>
    </citation>
    <scope>NUCLEOTIDE SEQUENCE</scope>
    <source>
        <strain evidence="16">1611_PpyrPB1</strain>
        <tissue evidence="16">Whole body</tissue>
    </source>
</reference>